<protein>
    <submittedName>
        <fullName evidence="1">Uncharacterized protein</fullName>
    </submittedName>
</protein>
<dbReference type="EMBL" id="UIHC01000029">
    <property type="protein sequence ID" value="SUZ32827.1"/>
    <property type="molecule type" value="Genomic_DNA"/>
</dbReference>
<dbReference type="RefSeq" id="WP_121095937.1">
    <property type="nucleotide sequence ID" value="NZ_UIHC01000029.1"/>
</dbReference>
<reference evidence="2" key="1">
    <citation type="submission" date="2018-08" db="EMBL/GenBank/DDBJ databases">
        <authorList>
            <person name="Rodrigo-Torres L."/>
            <person name="Arahal R. D."/>
            <person name="Lucena T."/>
        </authorList>
    </citation>
    <scope>NUCLEOTIDE SEQUENCE [LARGE SCALE GENOMIC DNA]</scope>
    <source>
        <strain evidence="2">CECT 7235</strain>
    </source>
</reference>
<dbReference type="Proteomes" id="UP000272908">
    <property type="component" value="Unassembled WGS sequence"/>
</dbReference>
<sequence>MNDHKGVALLRDALIWELEHEARHSDEFAAIRAAQDGKTEPLAGLLETNGLETPEARDIAARIVRGEKKKGRPASMAQFEKELRAFGKVYAMMCAKGVGLEKAVDFCVEADPELLENESTFRTHARRGQKKFKSLLNGYVQRHFQRTQK</sequence>
<organism evidence="1 2">
    <name type="scientific">Roseinatronobacter ekhonensis</name>
    <dbReference type="NCBI Taxonomy" id="254356"/>
    <lineage>
        <taxon>Bacteria</taxon>
        <taxon>Pseudomonadati</taxon>
        <taxon>Pseudomonadota</taxon>
        <taxon>Alphaproteobacteria</taxon>
        <taxon>Rhodobacterales</taxon>
        <taxon>Paracoccaceae</taxon>
        <taxon>Roseinatronobacter</taxon>
    </lineage>
</organism>
<accession>A0A3B0MPA5</accession>
<gene>
    <name evidence="1" type="ORF">ROE7235_02590</name>
</gene>
<dbReference type="AlphaFoldDB" id="A0A3B0MPA5"/>
<keyword evidence="2" id="KW-1185">Reference proteome</keyword>
<proteinExistence type="predicted"/>
<name>A0A3B0MPA5_9RHOB</name>
<evidence type="ECO:0000313" key="1">
    <source>
        <dbReference type="EMBL" id="SUZ32827.1"/>
    </source>
</evidence>
<evidence type="ECO:0000313" key="2">
    <source>
        <dbReference type="Proteomes" id="UP000272908"/>
    </source>
</evidence>